<sequence>MNHSWQKMFVATGLAALAEWAADRLIARGSYELPMQAIFIFLLLGATSTIILFRRKWAPKVLTALL</sequence>
<reference evidence="2 3" key="1">
    <citation type="submission" date="2019-12" db="EMBL/GenBank/DDBJ databases">
        <title>Novel species isolated from a subtropical stream in China.</title>
        <authorList>
            <person name="Lu H."/>
        </authorList>
    </citation>
    <scope>NUCLEOTIDE SEQUENCE [LARGE SCALE GENOMIC DNA]</scope>
    <source>
        <strain evidence="2 3">FT135W</strain>
    </source>
</reference>
<name>A0A6L8KCC0_9BURK</name>
<proteinExistence type="predicted"/>
<evidence type="ECO:0000313" key="3">
    <source>
        <dbReference type="Proteomes" id="UP000479335"/>
    </source>
</evidence>
<keyword evidence="1" id="KW-0812">Transmembrane</keyword>
<organism evidence="2 3">
    <name type="scientific">Duganella flavida</name>
    <dbReference type="NCBI Taxonomy" id="2692175"/>
    <lineage>
        <taxon>Bacteria</taxon>
        <taxon>Pseudomonadati</taxon>
        <taxon>Pseudomonadota</taxon>
        <taxon>Betaproteobacteria</taxon>
        <taxon>Burkholderiales</taxon>
        <taxon>Oxalobacteraceae</taxon>
        <taxon>Telluria group</taxon>
        <taxon>Duganella</taxon>
    </lineage>
</organism>
<dbReference type="Proteomes" id="UP000479335">
    <property type="component" value="Unassembled WGS sequence"/>
</dbReference>
<feature type="transmembrane region" description="Helical" evidence="1">
    <location>
        <begin position="37"/>
        <end position="53"/>
    </location>
</feature>
<dbReference type="AlphaFoldDB" id="A0A6L8KCC0"/>
<accession>A0A6L8KCC0</accession>
<keyword evidence="3" id="KW-1185">Reference proteome</keyword>
<dbReference type="RefSeq" id="WP_202414391.1">
    <property type="nucleotide sequence ID" value="NZ_WWCN01000014.1"/>
</dbReference>
<gene>
    <name evidence="2" type="ORF">GTP46_21050</name>
</gene>
<dbReference type="EMBL" id="WWCN01000014">
    <property type="protein sequence ID" value="MYM25119.1"/>
    <property type="molecule type" value="Genomic_DNA"/>
</dbReference>
<comment type="caution">
    <text evidence="2">The sequence shown here is derived from an EMBL/GenBank/DDBJ whole genome shotgun (WGS) entry which is preliminary data.</text>
</comment>
<keyword evidence="1" id="KW-0472">Membrane</keyword>
<evidence type="ECO:0000313" key="2">
    <source>
        <dbReference type="EMBL" id="MYM25119.1"/>
    </source>
</evidence>
<protein>
    <submittedName>
        <fullName evidence="2">Uncharacterized protein</fullName>
    </submittedName>
</protein>
<keyword evidence="1" id="KW-1133">Transmembrane helix</keyword>
<evidence type="ECO:0000256" key="1">
    <source>
        <dbReference type="SAM" id="Phobius"/>
    </source>
</evidence>